<dbReference type="EMBL" id="BMAU01021189">
    <property type="protein sequence ID" value="GFX95868.1"/>
    <property type="molecule type" value="Genomic_DNA"/>
</dbReference>
<sequence>MERVIFSNESRFSLQHQEDRIRVQWHRGEHALAACIRHRHTGPSFSMMVWDAFGYTSRSPLVRTDGTLNSALYIFGVTTRGSTLYSSRAKPYV</sequence>
<organism evidence="1 2">
    <name type="scientific">Trichonephila clavipes</name>
    <name type="common">Golden silk orbweaver</name>
    <name type="synonym">Nephila clavipes</name>
    <dbReference type="NCBI Taxonomy" id="2585209"/>
    <lineage>
        <taxon>Eukaryota</taxon>
        <taxon>Metazoa</taxon>
        <taxon>Ecdysozoa</taxon>
        <taxon>Arthropoda</taxon>
        <taxon>Chelicerata</taxon>
        <taxon>Arachnida</taxon>
        <taxon>Araneae</taxon>
        <taxon>Araneomorphae</taxon>
        <taxon>Entelegynae</taxon>
        <taxon>Araneoidea</taxon>
        <taxon>Nephilidae</taxon>
        <taxon>Trichonephila</taxon>
    </lineage>
</organism>
<accession>A0A8X6V639</accession>
<dbReference type="AlphaFoldDB" id="A0A8X6V639"/>
<dbReference type="InterPro" id="IPR036397">
    <property type="entry name" value="RNaseH_sf"/>
</dbReference>
<comment type="caution">
    <text evidence="1">The sequence shown here is derived from an EMBL/GenBank/DDBJ whole genome shotgun (WGS) entry which is preliminary data.</text>
</comment>
<reference evidence="1" key="1">
    <citation type="submission" date="2020-08" db="EMBL/GenBank/DDBJ databases">
        <title>Multicomponent nature underlies the extraordinary mechanical properties of spider dragline silk.</title>
        <authorList>
            <person name="Kono N."/>
            <person name="Nakamura H."/>
            <person name="Mori M."/>
            <person name="Yoshida Y."/>
            <person name="Ohtoshi R."/>
            <person name="Malay A.D."/>
            <person name="Moran D.A.P."/>
            <person name="Tomita M."/>
            <person name="Numata K."/>
            <person name="Arakawa K."/>
        </authorList>
    </citation>
    <scope>NUCLEOTIDE SEQUENCE</scope>
</reference>
<keyword evidence="2" id="KW-1185">Reference proteome</keyword>
<gene>
    <name evidence="1" type="primary">X975_12412</name>
    <name evidence="1" type="ORF">TNCV_2084481</name>
</gene>
<dbReference type="Gene3D" id="3.30.420.10">
    <property type="entry name" value="Ribonuclease H-like superfamily/Ribonuclease H"/>
    <property type="match status" value="1"/>
</dbReference>
<evidence type="ECO:0000313" key="2">
    <source>
        <dbReference type="Proteomes" id="UP000887159"/>
    </source>
</evidence>
<evidence type="ECO:0000313" key="1">
    <source>
        <dbReference type="EMBL" id="GFX95868.1"/>
    </source>
</evidence>
<dbReference type="GO" id="GO:0003676">
    <property type="term" value="F:nucleic acid binding"/>
    <property type="evidence" value="ECO:0007669"/>
    <property type="project" value="InterPro"/>
</dbReference>
<name>A0A8X6V639_TRICX</name>
<dbReference type="Proteomes" id="UP000887159">
    <property type="component" value="Unassembled WGS sequence"/>
</dbReference>
<proteinExistence type="predicted"/>
<protein>
    <submittedName>
        <fullName evidence="1">Transposable element Tcb1 transposase</fullName>
    </submittedName>
</protein>